<dbReference type="SUPFAM" id="SSF56655">
    <property type="entry name" value="Carbohydrate phosphatase"/>
    <property type="match status" value="1"/>
</dbReference>
<dbReference type="InterPro" id="IPR020550">
    <property type="entry name" value="Inositol_monophosphatase_CS"/>
</dbReference>
<dbReference type="GO" id="GO:0000103">
    <property type="term" value="P:sulfate assimilation"/>
    <property type="evidence" value="ECO:0007669"/>
    <property type="project" value="TreeGrafter"/>
</dbReference>
<dbReference type="PROSITE" id="PS00630">
    <property type="entry name" value="IMP_2"/>
    <property type="match status" value="1"/>
</dbReference>
<dbReference type="GO" id="GO:0046854">
    <property type="term" value="P:phosphatidylinositol phosphate biosynthetic process"/>
    <property type="evidence" value="ECO:0007669"/>
    <property type="project" value="InterPro"/>
</dbReference>
<evidence type="ECO:0000256" key="3">
    <source>
        <dbReference type="ARBA" id="ARBA00022723"/>
    </source>
</evidence>
<evidence type="ECO:0000256" key="4">
    <source>
        <dbReference type="ARBA" id="ARBA00022801"/>
    </source>
</evidence>
<dbReference type="PANTHER" id="PTHR43200:SF2">
    <property type="entry name" value="3'(2'),5'-BISPHOSPHATE NUCLEOTIDASE"/>
    <property type="match status" value="1"/>
</dbReference>
<dbReference type="GO" id="GO:0008441">
    <property type="term" value="F:3'(2'),5'-bisphosphate nucleotidase activity"/>
    <property type="evidence" value="ECO:0007669"/>
    <property type="project" value="TreeGrafter"/>
</dbReference>
<organism evidence="7 8">
    <name type="scientific">Truncatella angustata</name>
    <dbReference type="NCBI Taxonomy" id="152316"/>
    <lineage>
        <taxon>Eukaryota</taxon>
        <taxon>Fungi</taxon>
        <taxon>Dikarya</taxon>
        <taxon>Ascomycota</taxon>
        <taxon>Pezizomycotina</taxon>
        <taxon>Sordariomycetes</taxon>
        <taxon>Xylariomycetidae</taxon>
        <taxon>Amphisphaeriales</taxon>
        <taxon>Sporocadaceae</taxon>
        <taxon>Truncatella</taxon>
    </lineage>
</organism>
<dbReference type="PANTHER" id="PTHR43200">
    <property type="entry name" value="PHOSPHATASE"/>
    <property type="match status" value="1"/>
</dbReference>
<name>A0A9P9A4Q9_9PEZI</name>
<dbReference type="GeneID" id="70130400"/>
<comment type="similarity">
    <text evidence="2">Belongs to the inositol monophosphatase superfamily.</text>
</comment>
<feature type="binding site" evidence="6">
    <location>
        <position position="138"/>
    </location>
    <ligand>
        <name>Mg(2+)</name>
        <dbReference type="ChEBI" id="CHEBI:18420"/>
        <label>1</label>
        <note>catalytic</note>
    </ligand>
</feature>
<dbReference type="InterPro" id="IPR000760">
    <property type="entry name" value="Inositol_monophosphatase-like"/>
</dbReference>
<dbReference type="EMBL" id="JAGPXC010000001">
    <property type="protein sequence ID" value="KAH6660530.1"/>
    <property type="molecule type" value="Genomic_DNA"/>
</dbReference>
<evidence type="ECO:0000256" key="2">
    <source>
        <dbReference type="ARBA" id="ARBA00009759"/>
    </source>
</evidence>
<dbReference type="GO" id="GO:0046872">
    <property type="term" value="F:metal ion binding"/>
    <property type="evidence" value="ECO:0007669"/>
    <property type="project" value="UniProtKB-KW"/>
</dbReference>
<protein>
    <recommendedName>
        <fullName evidence="9">3'(2'),5'-bisphosphate nucleotidase</fullName>
    </recommendedName>
</protein>
<feature type="binding site" evidence="6">
    <location>
        <position position="72"/>
    </location>
    <ligand>
        <name>Mg(2+)</name>
        <dbReference type="ChEBI" id="CHEBI:18420"/>
        <label>1</label>
        <note>catalytic</note>
    </ligand>
</feature>
<evidence type="ECO:0000313" key="7">
    <source>
        <dbReference type="EMBL" id="KAH6660530.1"/>
    </source>
</evidence>
<evidence type="ECO:0000256" key="5">
    <source>
        <dbReference type="ARBA" id="ARBA00022842"/>
    </source>
</evidence>
<evidence type="ECO:0000256" key="1">
    <source>
        <dbReference type="ARBA" id="ARBA00001946"/>
    </source>
</evidence>
<dbReference type="OrthoDB" id="411145at2759"/>
<dbReference type="CDD" id="cd01517">
    <property type="entry name" value="PAP_phosphatase"/>
    <property type="match status" value="1"/>
</dbReference>
<dbReference type="Gene3D" id="3.40.190.80">
    <property type="match status" value="1"/>
</dbReference>
<keyword evidence="5 6" id="KW-0460">Magnesium</keyword>
<evidence type="ECO:0008006" key="9">
    <source>
        <dbReference type="Google" id="ProtNLM"/>
    </source>
</evidence>
<dbReference type="Proteomes" id="UP000758603">
    <property type="component" value="Unassembled WGS sequence"/>
</dbReference>
<gene>
    <name evidence="7" type="ORF">BKA67DRAFT_548325</name>
</gene>
<keyword evidence="4" id="KW-0378">Hydrolase</keyword>
<keyword evidence="8" id="KW-1185">Reference proteome</keyword>
<sequence length="370" mass="40129">MTSKPYQKELDLALKAVHRASILTKKVQRQGKDKGVSDKSDASPVTMADFGAQALLIGALHDAFPDDVFVAEESSDILRANSELLDRVWELVTSVNDLDGLPLPSSKQDMVELIDLGSSGSKAAESGSERIWILDPVDGTKTFMTGNQYAVCLCLMEDGKQKVGVLGCPNLLYDTATPIVAEDIVDVDGNGLIVAAVAGQGTFCAPLDSFADENARTALKLNTVPPYPGTMRFIDSMASEHISKLHHERLYQRGFPDAPHRMGAINDILWPEDISAMQMKYIAIALNAADATFWIPADKEFYGSVWDHAGGQLILEEAGGVVTDSAGNRFVFSKGRRTFAGGNWGFVVARSPEIHKFVLTEVQNLIKQGI</sequence>
<dbReference type="InterPro" id="IPR051090">
    <property type="entry name" value="Inositol_monoP_superfamily"/>
</dbReference>
<accession>A0A9P9A4Q9</accession>
<dbReference type="InterPro" id="IPR020583">
    <property type="entry name" value="Inositol_monoP_metal-BS"/>
</dbReference>
<proteinExistence type="inferred from homology"/>
<dbReference type="Gene3D" id="3.30.540.10">
    <property type="entry name" value="Fructose-1,6-Bisphosphatase, subunit A, domain 1"/>
    <property type="match status" value="1"/>
</dbReference>
<dbReference type="Pfam" id="PF00459">
    <property type="entry name" value="Inositol_P"/>
    <property type="match status" value="1"/>
</dbReference>
<keyword evidence="3 6" id="KW-0479">Metal-binding</keyword>
<comment type="cofactor">
    <cofactor evidence="1 6">
        <name>Mg(2+)</name>
        <dbReference type="ChEBI" id="CHEBI:18420"/>
    </cofactor>
</comment>
<comment type="caution">
    <text evidence="7">The sequence shown here is derived from an EMBL/GenBank/DDBJ whole genome shotgun (WGS) entry which is preliminary data.</text>
</comment>
<feature type="binding site" evidence="6">
    <location>
        <position position="135"/>
    </location>
    <ligand>
        <name>Mg(2+)</name>
        <dbReference type="ChEBI" id="CHEBI:18420"/>
        <label>1</label>
        <note>catalytic</note>
    </ligand>
</feature>
<feature type="binding site" evidence="6">
    <location>
        <position position="307"/>
    </location>
    <ligand>
        <name>Mg(2+)</name>
        <dbReference type="ChEBI" id="CHEBI:18420"/>
        <label>1</label>
        <note>catalytic</note>
    </ligand>
</feature>
<evidence type="ECO:0000313" key="8">
    <source>
        <dbReference type="Proteomes" id="UP000758603"/>
    </source>
</evidence>
<reference evidence="7" key="1">
    <citation type="journal article" date="2021" name="Nat. Commun.">
        <title>Genetic determinants of endophytism in the Arabidopsis root mycobiome.</title>
        <authorList>
            <person name="Mesny F."/>
            <person name="Miyauchi S."/>
            <person name="Thiergart T."/>
            <person name="Pickel B."/>
            <person name="Atanasova L."/>
            <person name="Karlsson M."/>
            <person name="Huettel B."/>
            <person name="Barry K.W."/>
            <person name="Haridas S."/>
            <person name="Chen C."/>
            <person name="Bauer D."/>
            <person name="Andreopoulos W."/>
            <person name="Pangilinan J."/>
            <person name="LaButti K."/>
            <person name="Riley R."/>
            <person name="Lipzen A."/>
            <person name="Clum A."/>
            <person name="Drula E."/>
            <person name="Henrissat B."/>
            <person name="Kohler A."/>
            <person name="Grigoriev I.V."/>
            <person name="Martin F.M."/>
            <person name="Hacquard S."/>
        </authorList>
    </citation>
    <scope>NUCLEOTIDE SEQUENCE</scope>
    <source>
        <strain evidence="7">MPI-SDFR-AT-0073</strain>
    </source>
</reference>
<dbReference type="AlphaFoldDB" id="A0A9P9A4Q9"/>
<dbReference type="RefSeq" id="XP_045964661.1">
    <property type="nucleotide sequence ID" value="XM_046101508.1"/>
</dbReference>
<dbReference type="PROSITE" id="PS00629">
    <property type="entry name" value="IMP_1"/>
    <property type="match status" value="1"/>
</dbReference>
<evidence type="ECO:0000256" key="6">
    <source>
        <dbReference type="PIRSR" id="PIRSR600760-2"/>
    </source>
</evidence>